<keyword evidence="1" id="KW-1133">Transmembrane helix</keyword>
<gene>
    <name evidence="2" type="ORF">VA596_45065</name>
</gene>
<dbReference type="Proteomes" id="UP001304298">
    <property type="component" value="Unassembled WGS sequence"/>
</dbReference>
<proteinExistence type="predicted"/>
<feature type="transmembrane region" description="Helical" evidence="1">
    <location>
        <begin position="67"/>
        <end position="83"/>
    </location>
</feature>
<evidence type="ECO:0000313" key="2">
    <source>
        <dbReference type="EMBL" id="MEA5366769.1"/>
    </source>
</evidence>
<dbReference type="InterPro" id="IPR036390">
    <property type="entry name" value="WH_DNA-bd_sf"/>
</dbReference>
<organism evidence="2 3">
    <name type="scientific">Amycolatopsis heterodermiae</name>
    <dbReference type="NCBI Taxonomy" id="3110235"/>
    <lineage>
        <taxon>Bacteria</taxon>
        <taxon>Bacillati</taxon>
        <taxon>Actinomycetota</taxon>
        <taxon>Actinomycetes</taxon>
        <taxon>Pseudonocardiales</taxon>
        <taxon>Pseudonocardiaceae</taxon>
        <taxon>Amycolatopsis</taxon>
    </lineage>
</organism>
<evidence type="ECO:0000313" key="3">
    <source>
        <dbReference type="Proteomes" id="UP001304298"/>
    </source>
</evidence>
<keyword evidence="3" id="KW-1185">Reference proteome</keyword>
<dbReference type="EMBL" id="JAYFSI010000017">
    <property type="protein sequence ID" value="MEA5366769.1"/>
    <property type="molecule type" value="Genomic_DNA"/>
</dbReference>
<accession>A0ABU5RMF4</accession>
<name>A0ABU5RMF4_9PSEU</name>
<keyword evidence="1" id="KW-0472">Membrane</keyword>
<dbReference type="RefSeq" id="WP_323336235.1">
    <property type="nucleotide sequence ID" value="NZ_JAYFSI010000017.1"/>
</dbReference>
<feature type="transmembrane region" description="Helical" evidence="1">
    <location>
        <begin position="95"/>
        <end position="116"/>
    </location>
</feature>
<evidence type="ECO:0000256" key="1">
    <source>
        <dbReference type="SAM" id="Phobius"/>
    </source>
</evidence>
<reference evidence="2 3" key="1">
    <citation type="submission" date="2023-12" db="EMBL/GenBank/DDBJ databases">
        <title>Amycolatopsis sp. V23-08.</title>
        <authorList>
            <person name="Somphong A."/>
        </authorList>
    </citation>
    <scope>NUCLEOTIDE SEQUENCE [LARGE SCALE GENOMIC DNA]</scope>
    <source>
        <strain evidence="2 3">V23-08</strain>
    </source>
</reference>
<comment type="caution">
    <text evidence="2">The sequence shown here is derived from an EMBL/GenBank/DDBJ whole genome shotgun (WGS) entry which is preliminary data.</text>
</comment>
<protein>
    <recommendedName>
        <fullName evidence="4">HTH iclR-type domain-containing protein</fullName>
    </recommendedName>
</protein>
<keyword evidence="1" id="KW-0812">Transmembrane</keyword>
<sequence length="292" mass="32537">MIRRMVLVFLGAAAVFLVPWTVYLAHTLPDRYDTGQWRTAWVGFDVALLCCFASGAWLGLHRRRSAVPLLSATAALLCCDAWFDVLLDWASPDRWTSVLLAVFGELPIAVVLLVVARRLLAGTPRRAVSPRDVEVHTDPGHGRVLRALPASADDLAAATGRPPPEIAASLDVLAAGGYVERHEDGVWHAIPQHLREPRPDEFDEPHRSLVAAYLDELYERELRLLSWAAAHREEFGAWAGTQRAKVRVTEPQLRELEAAYREMLAPYCHQRGGPAPGTREVALRFYAFPSQR</sequence>
<feature type="transmembrane region" description="Helical" evidence="1">
    <location>
        <begin position="40"/>
        <end position="60"/>
    </location>
</feature>
<evidence type="ECO:0008006" key="4">
    <source>
        <dbReference type="Google" id="ProtNLM"/>
    </source>
</evidence>
<dbReference type="SUPFAM" id="SSF46785">
    <property type="entry name" value="Winged helix' DNA-binding domain"/>
    <property type="match status" value="1"/>
</dbReference>